<dbReference type="Proteomes" id="UP000429607">
    <property type="component" value="Unassembled WGS sequence"/>
</dbReference>
<sequence>MNGETVRAVVLAVVVSVFASAAIGATADKRSLRAPPSGATSTFSASRFDKVMTTKETDWLHKKLRCDKKSFLLSYLQGGGCIDGLSACS</sequence>
<evidence type="ECO:0000313" key="2">
    <source>
        <dbReference type="EMBL" id="KAE9041871.1"/>
    </source>
</evidence>
<feature type="chain" id="PRO_5036381427" description="RxLR effector protein" evidence="1">
    <location>
        <begin position="28"/>
        <end position="89"/>
    </location>
</feature>
<dbReference type="EMBL" id="QXFU01000161">
    <property type="protein sequence ID" value="KAE9041871.1"/>
    <property type="molecule type" value="Genomic_DNA"/>
</dbReference>
<name>A0A6A4G603_9STRA</name>
<dbReference type="Proteomes" id="UP000435112">
    <property type="component" value="Unassembled WGS sequence"/>
</dbReference>
<evidence type="ECO:0000313" key="4">
    <source>
        <dbReference type="EMBL" id="KAE9356329.1"/>
    </source>
</evidence>
<comment type="caution">
    <text evidence="4">The sequence shown here is derived from an EMBL/GenBank/DDBJ whole genome shotgun (WGS) entry which is preliminary data.</text>
</comment>
<dbReference type="AlphaFoldDB" id="A0A6A4G603"/>
<accession>A0A6A4G603</accession>
<keyword evidence="1" id="KW-0732">Signal</keyword>
<protein>
    <recommendedName>
        <fullName evidence="8">RxLR effector protein</fullName>
    </recommendedName>
</protein>
<evidence type="ECO:0008006" key="8">
    <source>
        <dbReference type="Google" id="ProtNLM"/>
    </source>
</evidence>
<gene>
    <name evidence="3" type="ORF">PR001_g4438</name>
    <name evidence="2" type="ORF">PR002_g4215</name>
    <name evidence="4" type="ORF">PR003_g2371</name>
</gene>
<reference evidence="4 6" key="1">
    <citation type="submission" date="2018-08" db="EMBL/GenBank/DDBJ databases">
        <title>Genomic investigation of the strawberry pathogen Phytophthora fragariae indicates pathogenicity is determined by transcriptional variation in three key races.</title>
        <authorList>
            <person name="Adams T.M."/>
            <person name="Armitage A.D."/>
            <person name="Sobczyk M.K."/>
            <person name="Bates H.J."/>
            <person name="Dunwell J.M."/>
            <person name="Nellist C.F."/>
            <person name="Harrison R.J."/>
        </authorList>
    </citation>
    <scope>NUCLEOTIDE SEQUENCE [LARGE SCALE GENOMIC DNA]</scope>
    <source>
        <strain evidence="3 5">SCRP249</strain>
        <strain evidence="2 7">SCRP324</strain>
        <strain evidence="4 6">SCRP333</strain>
    </source>
</reference>
<dbReference type="EMBL" id="QXFT01000074">
    <property type="protein sequence ID" value="KAE9356329.1"/>
    <property type="molecule type" value="Genomic_DNA"/>
</dbReference>
<evidence type="ECO:0000313" key="5">
    <source>
        <dbReference type="Proteomes" id="UP000429607"/>
    </source>
</evidence>
<evidence type="ECO:0000313" key="6">
    <source>
        <dbReference type="Proteomes" id="UP000434957"/>
    </source>
</evidence>
<evidence type="ECO:0000256" key="1">
    <source>
        <dbReference type="SAM" id="SignalP"/>
    </source>
</evidence>
<keyword evidence="6" id="KW-1185">Reference proteome</keyword>
<dbReference type="OrthoDB" id="10313765at2759"/>
<dbReference type="EMBL" id="QXFV01000181">
    <property type="protein sequence ID" value="KAE9046744.1"/>
    <property type="molecule type" value="Genomic_DNA"/>
</dbReference>
<dbReference type="Proteomes" id="UP000434957">
    <property type="component" value="Unassembled WGS sequence"/>
</dbReference>
<organism evidence="4 6">
    <name type="scientific">Phytophthora rubi</name>
    <dbReference type="NCBI Taxonomy" id="129364"/>
    <lineage>
        <taxon>Eukaryota</taxon>
        <taxon>Sar</taxon>
        <taxon>Stramenopiles</taxon>
        <taxon>Oomycota</taxon>
        <taxon>Peronosporomycetes</taxon>
        <taxon>Peronosporales</taxon>
        <taxon>Peronosporaceae</taxon>
        <taxon>Phytophthora</taxon>
    </lineage>
</organism>
<evidence type="ECO:0000313" key="3">
    <source>
        <dbReference type="EMBL" id="KAE9046744.1"/>
    </source>
</evidence>
<feature type="signal peptide" evidence="1">
    <location>
        <begin position="1"/>
        <end position="27"/>
    </location>
</feature>
<evidence type="ECO:0000313" key="7">
    <source>
        <dbReference type="Proteomes" id="UP000435112"/>
    </source>
</evidence>
<proteinExistence type="predicted"/>